<keyword evidence="3" id="KW-1185">Reference proteome</keyword>
<evidence type="ECO:0000256" key="1">
    <source>
        <dbReference type="SAM" id="MobiDB-lite"/>
    </source>
</evidence>
<dbReference type="EMBL" id="JBHSKX010000002">
    <property type="protein sequence ID" value="MFC5367940.1"/>
    <property type="molecule type" value="Genomic_DNA"/>
</dbReference>
<dbReference type="RefSeq" id="WP_227230182.1">
    <property type="nucleotide sequence ID" value="NZ_JAJCVJ010000002.1"/>
</dbReference>
<dbReference type="AlphaFoldDB" id="A0ABD5RD25"/>
<gene>
    <name evidence="2" type="ORF">ACFPJ5_13470</name>
</gene>
<reference evidence="2 3" key="1">
    <citation type="journal article" date="2019" name="Int. J. Syst. Evol. Microbiol.">
        <title>The Global Catalogue of Microorganisms (GCM) 10K type strain sequencing project: providing services to taxonomists for standard genome sequencing and annotation.</title>
        <authorList>
            <consortium name="The Broad Institute Genomics Platform"/>
            <consortium name="The Broad Institute Genome Sequencing Center for Infectious Disease"/>
            <person name="Wu L."/>
            <person name="Ma J."/>
        </authorList>
    </citation>
    <scope>NUCLEOTIDE SEQUENCE [LARGE SCALE GENOMIC DNA]</scope>
    <source>
        <strain evidence="2 3">CGMCC 1.12237</strain>
    </source>
</reference>
<evidence type="ECO:0000313" key="2">
    <source>
        <dbReference type="EMBL" id="MFC5367940.1"/>
    </source>
</evidence>
<sequence>MHTHALTTAITLYENGTLTLTQAAKRAGRTPEAMEAALRAHGVALADEAPTATPARPDRPARAD</sequence>
<evidence type="ECO:0008006" key="4">
    <source>
        <dbReference type="Google" id="ProtNLM"/>
    </source>
</evidence>
<dbReference type="Proteomes" id="UP001596201">
    <property type="component" value="Unassembled WGS sequence"/>
</dbReference>
<feature type="compositionally biased region" description="Low complexity" evidence="1">
    <location>
        <begin position="46"/>
        <end position="55"/>
    </location>
</feature>
<accession>A0ABD5RD25</accession>
<dbReference type="Pfam" id="PF24001">
    <property type="entry name" value="DUF7317"/>
    <property type="match status" value="1"/>
</dbReference>
<feature type="region of interest" description="Disordered" evidence="1">
    <location>
        <begin position="43"/>
        <end position="64"/>
    </location>
</feature>
<proteinExistence type="predicted"/>
<evidence type="ECO:0000313" key="3">
    <source>
        <dbReference type="Proteomes" id="UP001596201"/>
    </source>
</evidence>
<protein>
    <recommendedName>
        <fullName evidence="4">Translation initiation factor IF-2 N-terminal domain-containing protein</fullName>
    </recommendedName>
</protein>
<organism evidence="2 3">
    <name type="scientific">Salinirubrum litoreum</name>
    <dbReference type="NCBI Taxonomy" id="1126234"/>
    <lineage>
        <taxon>Archaea</taxon>
        <taxon>Methanobacteriati</taxon>
        <taxon>Methanobacteriota</taxon>
        <taxon>Stenosarchaea group</taxon>
        <taxon>Halobacteria</taxon>
        <taxon>Halobacteriales</taxon>
        <taxon>Haloferacaceae</taxon>
        <taxon>Salinirubrum</taxon>
    </lineage>
</organism>
<dbReference type="InterPro" id="IPR055741">
    <property type="entry name" value="DUF7317"/>
</dbReference>
<comment type="caution">
    <text evidence="2">The sequence shown here is derived from an EMBL/GenBank/DDBJ whole genome shotgun (WGS) entry which is preliminary data.</text>
</comment>
<name>A0ABD5RD25_9EURY</name>